<proteinExistence type="predicted"/>
<organism evidence="2 3">
    <name type="scientific">Berkelbacteria bacterium GW2011_GWA1_36_9</name>
    <dbReference type="NCBI Taxonomy" id="1618331"/>
    <lineage>
        <taxon>Bacteria</taxon>
        <taxon>Candidatus Berkelbacteria</taxon>
    </lineage>
</organism>
<accession>A0A0G0FIA8</accession>
<dbReference type="Pfam" id="PF13847">
    <property type="entry name" value="Methyltransf_31"/>
    <property type="match status" value="1"/>
</dbReference>
<name>A0A0G0FIA8_9BACT</name>
<reference evidence="2 3" key="1">
    <citation type="journal article" date="2015" name="Nature">
        <title>rRNA introns, odd ribosomes, and small enigmatic genomes across a large radiation of phyla.</title>
        <authorList>
            <person name="Brown C.T."/>
            <person name="Hug L.A."/>
            <person name="Thomas B.C."/>
            <person name="Sharon I."/>
            <person name="Castelle C.J."/>
            <person name="Singh A."/>
            <person name="Wilkins M.J."/>
            <person name="Williams K.H."/>
            <person name="Banfield J.F."/>
        </authorList>
    </citation>
    <scope>NUCLEOTIDE SEQUENCE [LARGE SCALE GENOMIC DNA]</scope>
</reference>
<dbReference type="CDD" id="cd02440">
    <property type="entry name" value="AdoMet_MTases"/>
    <property type="match status" value="1"/>
</dbReference>
<dbReference type="Gene3D" id="3.40.50.150">
    <property type="entry name" value="Vaccinia Virus protein VP39"/>
    <property type="match status" value="1"/>
</dbReference>
<dbReference type="Proteomes" id="UP000034508">
    <property type="component" value="Unassembled WGS sequence"/>
</dbReference>
<dbReference type="InterPro" id="IPR025714">
    <property type="entry name" value="Methyltranfer_dom"/>
</dbReference>
<gene>
    <name evidence="2" type="ORF">US31_C0002G0118</name>
</gene>
<evidence type="ECO:0000313" key="3">
    <source>
        <dbReference type="Proteomes" id="UP000034508"/>
    </source>
</evidence>
<evidence type="ECO:0000313" key="2">
    <source>
        <dbReference type="EMBL" id="KKQ18773.1"/>
    </source>
</evidence>
<feature type="domain" description="Methyltransferase" evidence="1">
    <location>
        <begin position="69"/>
        <end position="146"/>
    </location>
</feature>
<evidence type="ECO:0000259" key="1">
    <source>
        <dbReference type="Pfam" id="PF13847"/>
    </source>
</evidence>
<dbReference type="PANTHER" id="PTHR43861">
    <property type="entry name" value="TRANS-ACONITATE 2-METHYLTRANSFERASE-RELATED"/>
    <property type="match status" value="1"/>
</dbReference>
<protein>
    <recommendedName>
        <fullName evidence="1">Methyltransferase domain-containing protein</fullName>
    </recommendedName>
</protein>
<comment type="caution">
    <text evidence="2">The sequence shown here is derived from an EMBL/GenBank/DDBJ whole genome shotgun (WGS) entry which is preliminary data.</text>
</comment>
<dbReference type="InterPro" id="IPR029063">
    <property type="entry name" value="SAM-dependent_MTases_sf"/>
</dbReference>
<dbReference type="EMBL" id="LBSM01000002">
    <property type="protein sequence ID" value="KKQ18773.1"/>
    <property type="molecule type" value="Genomic_DNA"/>
</dbReference>
<dbReference type="SUPFAM" id="SSF53335">
    <property type="entry name" value="S-adenosyl-L-methionine-dependent methyltransferases"/>
    <property type="match status" value="1"/>
</dbReference>
<sequence>MKITIICKKIKKIISSLNKPLSRLEQRIANKGERLVPKSPSDPEVIRHQSSYNFFKKIILKDQKYLKFKKIGIIDLGCGVGYGCKILSELKNVKITGVDISAEAIEYSKKNYKASNINYCQTDLKKFIPNMPKYDYVVSRGVFEHMQKGLELAHKSAWHYRLIFDVPYNEPPKINQFHLITRITEKNFLKFSNVELFYQDLDGVIYDQDTKPTRPNMIICVASSSKMKKIKQNKIKFPLSSWQGKKLI</sequence>
<dbReference type="AlphaFoldDB" id="A0A0G0FIA8"/>